<dbReference type="GO" id="GO:0030091">
    <property type="term" value="P:protein repair"/>
    <property type="evidence" value="ECO:0007669"/>
    <property type="project" value="InterPro"/>
</dbReference>
<dbReference type="PANTHER" id="PTHR10173">
    <property type="entry name" value="METHIONINE SULFOXIDE REDUCTASE"/>
    <property type="match status" value="1"/>
</dbReference>
<organism evidence="6 7">
    <name type="scientific">Nonlabens agnitus</name>
    <dbReference type="NCBI Taxonomy" id="870484"/>
    <lineage>
        <taxon>Bacteria</taxon>
        <taxon>Pseudomonadati</taxon>
        <taxon>Bacteroidota</taxon>
        <taxon>Flavobacteriia</taxon>
        <taxon>Flavobacteriales</taxon>
        <taxon>Flavobacteriaceae</taxon>
        <taxon>Nonlabens</taxon>
    </lineage>
</organism>
<feature type="domain" description="MsrB" evidence="5">
    <location>
        <begin position="45"/>
        <end position="167"/>
    </location>
</feature>
<evidence type="ECO:0000256" key="1">
    <source>
        <dbReference type="ARBA" id="ARBA00012499"/>
    </source>
</evidence>
<dbReference type="NCBIfam" id="TIGR00357">
    <property type="entry name" value="peptide-methionine (R)-S-oxide reductase MsrB"/>
    <property type="match status" value="1"/>
</dbReference>
<keyword evidence="7" id="KW-1185">Reference proteome</keyword>
<evidence type="ECO:0000313" key="6">
    <source>
        <dbReference type="EMBL" id="PRP66165.1"/>
    </source>
</evidence>
<accession>A0A2S9WRT7</accession>
<dbReference type="Proteomes" id="UP000239532">
    <property type="component" value="Unassembled WGS sequence"/>
</dbReference>
<dbReference type="GO" id="GO:0006979">
    <property type="term" value="P:response to oxidative stress"/>
    <property type="evidence" value="ECO:0007669"/>
    <property type="project" value="InterPro"/>
</dbReference>
<sequence>MIKNVILGMLAVAAVSCKSNAQDKPTEETAMASNEQQAYKVSKTEAQWEAILTPEEFEVLRKAGTERPFTSPLNDETSPGTLICAACYAPLYDNAHKFKSGTGWPSYDRAMDGAIVLDSDMKIGYKRDEAKCATCGSHLGHIFNDGPQETTGKRHCINGVALDFVPEGQPLPELRK</sequence>
<evidence type="ECO:0000256" key="2">
    <source>
        <dbReference type="ARBA" id="ARBA00023002"/>
    </source>
</evidence>
<evidence type="ECO:0000259" key="5">
    <source>
        <dbReference type="PROSITE" id="PS51790"/>
    </source>
</evidence>
<dbReference type="InterPro" id="IPR028427">
    <property type="entry name" value="Met_Sox_Rdtase_MsrB"/>
</dbReference>
<reference evidence="6 7" key="1">
    <citation type="submission" date="2016-11" db="EMBL/GenBank/DDBJ databases">
        <title>Trade-off between light-utilization and light-protection in marine flavobacteria.</title>
        <authorList>
            <person name="Kumagai Y."/>
        </authorList>
    </citation>
    <scope>NUCLEOTIDE SEQUENCE [LARGE SCALE GENOMIC DNA]</scope>
    <source>
        <strain evidence="6 7">JCM 17109</strain>
    </source>
</reference>
<dbReference type="OrthoDB" id="4174719at2"/>
<dbReference type="EC" id="1.8.4.12" evidence="1"/>
<dbReference type="GO" id="GO:0005737">
    <property type="term" value="C:cytoplasm"/>
    <property type="evidence" value="ECO:0007669"/>
    <property type="project" value="TreeGrafter"/>
</dbReference>
<name>A0A2S9WRT7_9FLAO</name>
<keyword evidence="2" id="KW-0560">Oxidoreductase</keyword>
<dbReference type="PROSITE" id="PS51790">
    <property type="entry name" value="MSRB"/>
    <property type="match status" value="1"/>
</dbReference>
<evidence type="ECO:0000256" key="4">
    <source>
        <dbReference type="SAM" id="SignalP"/>
    </source>
</evidence>
<dbReference type="InterPro" id="IPR011057">
    <property type="entry name" value="Mss4-like_sf"/>
</dbReference>
<comment type="catalytic activity">
    <reaction evidence="3">
        <text>L-methionyl-[protein] + [thioredoxin]-disulfide + H2O = L-methionyl-(R)-S-oxide-[protein] + [thioredoxin]-dithiol</text>
        <dbReference type="Rhea" id="RHEA:24164"/>
        <dbReference type="Rhea" id="RHEA-COMP:10698"/>
        <dbReference type="Rhea" id="RHEA-COMP:10700"/>
        <dbReference type="Rhea" id="RHEA-COMP:12313"/>
        <dbReference type="Rhea" id="RHEA-COMP:12314"/>
        <dbReference type="ChEBI" id="CHEBI:15377"/>
        <dbReference type="ChEBI" id="CHEBI:16044"/>
        <dbReference type="ChEBI" id="CHEBI:29950"/>
        <dbReference type="ChEBI" id="CHEBI:45764"/>
        <dbReference type="ChEBI" id="CHEBI:50058"/>
        <dbReference type="EC" id="1.8.4.12"/>
    </reaction>
</comment>
<feature type="signal peptide" evidence="4">
    <location>
        <begin position="1"/>
        <end position="21"/>
    </location>
</feature>
<dbReference type="AlphaFoldDB" id="A0A2S9WRT7"/>
<dbReference type="EMBL" id="MQUC01000003">
    <property type="protein sequence ID" value="PRP66165.1"/>
    <property type="molecule type" value="Genomic_DNA"/>
</dbReference>
<keyword evidence="4" id="KW-0732">Signal</keyword>
<dbReference type="GO" id="GO:0033743">
    <property type="term" value="F:peptide-methionine (R)-S-oxide reductase activity"/>
    <property type="evidence" value="ECO:0007669"/>
    <property type="project" value="UniProtKB-EC"/>
</dbReference>
<protein>
    <recommendedName>
        <fullName evidence="1">peptide-methionine (R)-S-oxide reductase</fullName>
        <ecNumber evidence="1">1.8.4.12</ecNumber>
    </recommendedName>
</protein>
<dbReference type="InterPro" id="IPR002579">
    <property type="entry name" value="Met_Sox_Rdtase_MsrB_dom"/>
</dbReference>
<feature type="chain" id="PRO_5015554838" description="peptide-methionine (R)-S-oxide reductase" evidence="4">
    <location>
        <begin position="22"/>
        <end position="176"/>
    </location>
</feature>
<gene>
    <name evidence="6" type="ORF">BST86_03200</name>
</gene>
<evidence type="ECO:0000313" key="7">
    <source>
        <dbReference type="Proteomes" id="UP000239532"/>
    </source>
</evidence>
<dbReference type="PANTHER" id="PTHR10173:SF57">
    <property type="entry name" value="PEPTIDE-METHIONINE (R)-S-OXIDE REDUCTASE"/>
    <property type="match status" value="1"/>
</dbReference>
<dbReference type="SUPFAM" id="SSF51316">
    <property type="entry name" value="Mss4-like"/>
    <property type="match status" value="1"/>
</dbReference>
<comment type="caution">
    <text evidence="6">The sequence shown here is derived from an EMBL/GenBank/DDBJ whole genome shotgun (WGS) entry which is preliminary data.</text>
</comment>
<proteinExistence type="predicted"/>
<evidence type="ECO:0000256" key="3">
    <source>
        <dbReference type="ARBA" id="ARBA00048488"/>
    </source>
</evidence>
<dbReference type="Gene3D" id="2.170.150.20">
    <property type="entry name" value="Peptide methionine sulfoxide reductase"/>
    <property type="match status" value="1"/>
</dbReference>
<dbReference type="RefSeq" id="WP_105982005.1">
    <property type="nucleotide sequence ID" value="NZ_MQUC01000003.1"/>
</dbReference>
<dbReference type="PROSITE" id="PS51257">
    <property type="entry name" value="PROKAR_LIPOPROTEIN"/>
    <property type="match status" value="1"/>
</dbReference>
<dbReference type="Pfam" id="PF01641">
    <property type="entry name" value="SelR"/>
    <property type="match status" value="1"/>
</dbReference>